<name>A0A1B1PAJ4_9CAUD</name>
<dbReference type="EMBL" id="KX349900">
    <property type="protein sequence ID" value="ANT41181.1"/>
    <property type="molecule type" value="Genomic_DNA"/>
</dbReference>
<dbReference type="RefSeq" id="YP_009279595.1">
    <property type="nucleotide sequence ID" value="NC_031015.1"/>
</dbReference>
<proteinExistence type="predicted"/>
<keyword evidence="1" id="KW-1133">Transmembrane helix</keyword>
<dbReference type="Proteomes" id="UP000204264">
    <property type="component" value="Segment"/>
</dbReference>
<accession>A0A1B1PAJ4</accession>
<dbReference type="KEGG" id="vg:29062585"/>
<evidence type="ECO:0000313" key="3">
    <source>
        <dbReference type="Proteomes" id="UP000204264"/>
    </source>
</evidence>
<protein>
    <submittedName>
        <fullName evidence="2">Uncharacterized protein</fullName>
    </submittedName>
</protein>
<keyword evidence="1" id="KW-0472">Membrane</keyword>
<evidence type="ECO:0000313" key="2">
    <source>
        <dbReference type="EMBL" id="ANT41181.1"/>
    </source>
</evidence>
<sequence length="50" mass="5844">MGHQSDHQKKNVVFVLSGGLKMGSMLIIPIYFCLFFTMVLCFKIYDLWRS</sequence>
<evidence type="ECO:0000256" key="1">
    <source>
        <dbReference type="SAM" id="Phobius"/>
    </source>
</evidence>
<keyword evidence="1" id="KW-0812">Transmembrane</keyword>
<dbReference type="GeneID" id="29062585"/>
<organism evidence="2 3">
    <name type="scientific">Bacillus phage Claudi</name>
    <dbReference type="NCBI Taxonomy" id="1874001"/>
    <lineage>
        <taxon>Viruses</taxon>
        <taxon>Duplodnaviria</taxon>
        <taxon>Heunggongvirae</taxon>
        <taxon>Uroviricota</taxon>
        <taxon>Caudoviricetes</taxon>
        <taxon>Salasmaviridae</taxon>
        <taxon>Northropvirinae</taxon>
        <taxon>Claudivirus</taxon>
        <taxon>Claudivirus claudi</taxon>
    </lineage>
</organism>
<keyword evidence="3" id="KW-1185">Reference proteome</keyword>
<gene>
    <name evidence="2" type="ORF">CLAUDI_27</name>
</gene>
<reference evidence="3" key="1">
    <citation type="submission" date="2016-05" db="EMBL/GenBank/DDBJ databases">
        <authorList>
            <person name="Carter D."/>
            <person name="Cochran E."/>
            <person name="Johnson A."/>
        </authorList>
    </citation>
    <scope>NUCLEOTIDE SEQUENCE [LARGE SCALE GENOMIC DNA]</scope>
</reference>
<feature type="transmembrane region" description="Helical" evidence="1">
    <location>
        <begin position="26"/>
        <end position="45"/>
    </location>
</feature>